<dbReference type="GO" id="GO:0009055">
    <property type="term" value="F:electron transfer activity"/>
    <property type="evidence" value="ECO:0007669"/>
    <property type="project" value="TreeGrafter"/>
</dbReference>
<organism evidence="12">
    <name type="scientific">mine drainage metagenome</name>
    <dbReference type="NCBI Taxonomy" id="410659"/>
    <lineage>
        <taxon>unclassified sequences</taxon>
        <taxon>metagenomes</taxon>
        <taxon>ecological metagenomes</taxon>
    </lineage>
</organism>
<evidence type="ECO:0000256" key="11">
    <source>
        <dbReference type="SAM" id="Phobius"/>
    </source>
</evidence>
<accession>T1CEA2</accession>
<protein>
    <submittedName>
        <fullName evidence="12">Cytochrome bd ubiquinol oxidase, subunit II</fullName>
        <ecNumber evidence="12">1.10.3.-</ecNumber>
    </submittedName>
</protein>
<comment type="caution">
    <text evidence="12">The sequence shown here is derived from an EMBL/GenBank/DDBJ whole genome shotgun (WGS) entry which is preliminary data.</text>
</comment>
<dbReference type="InterPro" id="IPR003317">
    <property type="entry name" value="Cyt-d_oxidase_su2"/>
</dbReference>
<evidence type="ECO:0000313" key="12">
    <source>
        <dbReference type="EMBL" id="EQD64299.1"/>
    </source>
</evidence>
<reference evidence="12" key="2">
    <citation type="journal article" date="2014" name="ISME J.">
        <title>Microbial stratification in low pH oxic and suboxic macroscopic growths along an acid mine drainage.</title>
        <authorList>
            <person name="Mendez-Garcia C."/>
            <person name="Mesa V."/>
            <person name="Sprenger R.R."/>
            <person name="Richter M."/>
            <person name="Diez M.S."/>
            <person name="Solano J."/>
            <person name="Bargiela R."/>
            <person name="Golyshina O.V."/>
            <person name="Manteca A."/>
            <person name="Ramos J.L."/>
            <person name="Gallego J.R."/>
            <person name="Llorente I."/>
            <person name="Martins Dos Santos V.A."/>
            <person name="Jensen O.N."/>
            <person name="Pelaez A.I."/>
            <person name="Sanchez J."/>
            <person name="Ferrer M."/>
        </authorList>
    </citation>
    <scope>NUCLEOTIDE SEQUENCE</scope>
</reference>
<keyword evidence="7" id="KW-0249">Electron transport</keyword>
<dbReference type="GO" id="GO:0070069">
    <property type="term" value="C:cytochrome complex"/>
    <property type="evidence" value="ECO:0007669"/>
    <property type="project" value="TreeGrafter"/>
</dbReference>
<evidence type="ECO:0000256" key="3">
    <source>
        <dbReference type="ARBA" id="ARBA00022475"/>
    </source>
</evidence>
<evidence type="ECO:0000256" key="8">
    <source>
        <dbReference type="ARBA" id="ARBA00022989"/>
    </source>
</evidence>
<name>T1CEA2_9ZZZZ</name>
<keyword evidence="8 11" id="KW-1133">Transmembrane helix</keyword>
<evidence type="ECO:0000256" key="6">
    <source>
        <dbReference type="ARBA" id="ARBA00022723"/>
    </source>
</evidence>
<keyword evidence="4" id="KW-0349">Heme</keyword>
<evidence type="ECO:0000256" key="10">
    <source>
        <dbReference type="ARBA" id="ARBA00023136"/>
    </source>
</evidence>
<sequence length="94" mass="10005">WDWVLFVSGAVPMIVFGAAFGNLFHGVPFHFEWNMTSFYTGSFLGLLNPFAIMTGVLSLALAAMMGALTVMNGAEGAMYQRARGLVQAAAIAAI</sequence>
<dbReference type="EMBL" id="AUZX01006357">
    <property type="protein sequence ID" value="EQD64299.1"/>
    <property type="molecule type" value="Genomic_DNA"/>
</dbReference>
<evidence type="ECO:0000256" key="7">
    <source>
        <dbReference type="ARBA" id="ARBA00022982"/>
    </source>
</evidence>
<keyword evidence="2" id="KW-0813">Transport</keyword>
<feature type="non-terminal residue" evidence="12">
    <location>
        <position position="1"/>
    </location>
</feature>
<dbReference type="GO" id="GO:0019646">
    <property type="term" value="P:aerobic electron transport chain"/>
    <property type="evidence" value="ECO:0007669"/>
    <property type="project" value="TreeGrafter"/>
</dbReference>
<evidence type="ECO:0000256" key="1">
    <source>
        <dbReference type="ARBA" id="ARBA00004651"/>
    </source>
</evidence>
<evidence type="ECO:0000256" key="9">
    <source>
        <dbReference type="ARBA" id="ARBA00023004"/>
    </source>
</evidence>
<dbReference type="AlphaFoldDB" id="T1CEA2"/>
<reference evidence="12" key="1">
    <citation type="submission" date="2013-08" db="EMBL/GenBank/DDBJ databases">
        <authorList>
            <person name="Mendez C."/>
            <person name="Richter M."/>
            <person name="Ferrer M."/>
            <person name="Sanchez J."/>
        </authorList>
    </citation>
    <scope>NUCLEOTIDE SEQUENCE</scope>
</reference>
<dbReference type="EC" id="1.10.3.-" evidence="12"/>
<keyword evidence="5 11" id="KW-0812">Transmembrane</keyword>
<keyword evidence="12" id="KW-0560">Oxidoreductase</keyword>
<feature type="transmembrane region" description="Helical" evidence="11">
    <location>
        <begin position="5"/>
        <end position="27"/>
    </location>
</feature>
<dbReference type="PANTHER" id="PTHR43141">
    <property type="entry name" value="CYTOCHROME BD2 SUBUNIT II"/>
    <property type="match status" value="1"/>
</dbReference>
<evidence type="ECO:0000256" key="2">
    <source>
        <dbReference type="ARBA" id="ARBA00022448"/>
    </source>
</evidence>
<dbReference type="GO" id="GO:0005886">
    <property type="term" value="C:plasma membrane"/>
    <property type="evidence" value="ECO:0007669"/>
    <property type="project" value="UniProtKB-SubCell"/>
</dbReference>
<keyword evidence="10 11" id="KW-0472">Membrane</keyword>
<keyword evidence="9" id="KW-0408">Iron</keyword>
<feature type="transmembrane region" description="Helical" evidence="11">
    <location>
        <begin position="47"/>
        <end position="71"/>
    </location>
</feature>
<proteinExistence type="predicted"/>
<dbReference type="GO" id="GO:0016682">
    <property type="term" value="F:oxidoreductase activity, acting on diphenols and related substances as donors, oxygen as acceptor"/>
    <property type="evidence" value="ECO:0007669"/>
    <property type="project" value="TreeGrafter"/>
</dbReference>
<feature type="non-terminal residue" evidence="12">
    <location>
        <position position="94"/>
    </location>
</feature>
<dbReference type="GO" id="GO:0046872">
    <property type="term" value="F:metal ion binding"/>
    <property type="evidence" value="ECO:0007669"/>
    <property type="project" value="UniProtKB-KW"/>
</dbReference>
<dbReference type="PANTHER" id="PTHR43141:SF5">
    <property type="entry name" value="CYTOCHROME BD-I UBIQUINOL OXIDASE SUBUNIT 2"/>
    <property type="match status" value="1"/>
</dbReference>
<dbReference type="Pfam" id="PF02322">
    <property type="entry name" value="Cyt_bd_oxida_II"/>
    <property type="match status" value="1"/>
</dbReference>
<comment type="subcellular location">
    <subcellularLocation>
        <location evidence="1">Cell membrane</location>
        <topology evidence="1">Multi-pass membrane protein</topology>
    </subcellularLocation>
</comment>
<evidence type="ECO:0000256" key="4">
    <source>
        <dbReference type="ARBA" id="ARBA00022617"/>
    </source>
</evidence>
<keyword evidence="3" id="KW-1003">Cell membrane</keyword>
<keyword evidence="6" id="KW-0479">Metal-binding</keyword>
<gene>
    <name evidence="12" type="ORF">B1A_08925</name>
</gene>
<evidence type="ECO:0000256" key="5">
    <source>
        <dbReference type="ARBA" id="ARBA00022692"/>
    </source>
</evidence>